<reference evidence="2 3" key="1">
    <citation type="submission" date="2017-12" db="EMBL/GenBank/DDBJ databases">
        <title>Comparative genomics of Botrytis spp.</title>
        <authorList>
            <person name="Valero-Jimenez C.A."/>
            <person name="Tapia P."/>
            <person name="Veloso J."/>
            <person name="Silva-Moreno E."/>
            <person name="Staats M."/>
            <person name="Valdes J.H."/>
            <person name="Van Kan J.A.L."/>
        </authorList>
    </citation>
    <scope>NUCLEOTIDE SEQUENCE [LARGE SCALE GENOMIC DNA]</scope>
    <source>
        <strain evidence="2 3">MUCL435</strain>
    </source>
</reference>
<keyword evidence="3" id="KW-1185">Reference proteome</keyword>
<dbReference type="Proteomes" id="UP000308671">
    <property type="component" value="Unassembled WGS sequence"/>
</dbReference>
<accession>A0A4S8R2X9</accession>
<keyword evidence="1" id="KW-0812">Transmembrane</keyword>
<evidence type="ECO:0000313" key="2">
    <source>
        <dbReference type="EMBL" id="THV47454.1"/>
    </source>
</evidence>
<comment type="caution">
    <text evidence="2">The sequence shown here is derived from an EMBL/GenBank/DDBJ whole genome shotgun (WGS) entry which is preliminary data.</text>
</comment>
<sequence length="68" mass="7473">MAVLAPSRRAPHFPISMSRYILQIIGIVACRTGVIWARAVRYSGASASSARVRHYRTGDTSLNGAQLW</sequence>
<keyword evidence="1" id="KW-0472">Membrane</keyword>
<proteinExistence type="predicted"/>
<keyword evidence="1" id="KW-1133">Transmembrane helix</keyword>
<organism evidence="2 3">
    <name type="scientific">Botrytis galanthina</name>
    <dbReference type="NCBI Taxonomy" id="278940"/>
    <lineage>
        <taxon>Eukaryota</taxon>
        <taxon>Fungi</taxon>
        <taxon>Dikarya</taxon>
        <taxon>Ascomycota</taxon>
        <taxon>Pezizomycotina</taxon>
        <taxon>Leotiomycetes</taxon>
        <taxon>Helotiales</taxon>
        <taxon>Sclerotiniaceae</taxon>
        <taxon>Botrytis</taxon>
    </lineage>
</organism>
<dbReference type="EMBL" id="PQXL01000309">
    <property type="protein sequence ID" value="THV47454.1"/>
    <property type="molecule type" value="Genomic_DNA"/>
</dbReference>
<evidence type="ECO:0000256" key="1">
    <source>
        <dbReference type="SAM" id="Phobius"/>
    </source>
</evidence>
<dbReference type="AlphaFoldDB" id="A0A4S8R2X9"/>
<gene>
    <name evidence="2" type="ORF">BGAL_0309g00030</name>
</gene>
<name>A0A4S8R2X9_9HELO</name>
<protein>
    <submittedName>
        <fullName evidence="2">Uncharacterized protein</fullName>
    </submittedName>
</protein>
<feature type="transmembrane region" description="Helical" evidence="1">
    <location>
        <begin position="20"/>
        <end position="39"/>
    </location>
</feature>
<evidence type="ECO:0000313" key="3">
    <source>
        <dbReference type="Proteomes" id="UP000308671"/>
    </source>
</evidence>